<gene>
    <name evidence="2" type="ORF">D3P06_16915</name>
</gene>
<proteinExistence type="predicted"/>
<dbReference type="GO" id="GO:0016787">
    <property type="term" value="F:hydrolase activity"/>
    <property type="evidence" value="ECO:0007669"/>
    <property type="project" value="UniProtKB-KW"/>
</dbReference>
<dbReference type="PANTHER" id="PTHR43798">
    <property type="entry name" value="MONOACYLGLYCEROL LIPASE"/>
    <property type="match status" value="1"/>
</dbReference>
<dbReference type="PANTHER" id="PTHR43798:SF33">
    <property type="entry name" value="HYDROLASE, PUTATIVE (AFU_ORTHOLOGUE AFUA_2G14860)-RELATED"/>
    <property type="match status" value="1"/>
</dbReference>
<dbReference type="AlphaFoldDB" id="A0A418ZQR5"/>
<dbReference type="PRINTS" id="PR00111">
    <property type="entry name" value="ABHYDROLASE"/>
</dbReference>
<reference evidence="2 3" key="1">
    <citation type="submission" date="2018-09" db="EMBL/GenBank/DDBJ databases">
        <title>Paracoccus onubensis nov. sp. a moderate halophilic bacterium isolated from Gruta de las Maravillas (Aracena, Spain).</title>
        <authorList>
            <person name="Jurado V."/>
            <person name="Gutierrez-Patricio S."/>
            <person name="Gonzalez-Pimentel J.L."/>
            <person name="Laiz L."/>
            <person name="Saiz-Jimenez C."/>
        </authorList>
    </citation>
    <scope>NUCLEOTIDE SEQUENCE [LARGE SCALE GENOMIC DNA]</scope>
    <source>
        <strain evidence="2 3">DSM 19484</strain>
    </source>
</reference>
<dbReference type="GO" id="GO:0016020">
    <property type="term" value="C:membrane"/>
    <property type="evidence" value="ECO:0007669"/>
    <property type="project" value="TreeGrafter"/>
</dbReference>
<dbReference type="SUPFAM" id="SSF53474">
    <property type="entry name" value="alpha/beta-Hydrolases"/>
    <property type="match status" value="1"/>
</dbReference>
<comment type="caution">
    <text evidence="2">The sequence shown here is derived from an EMBL/GenBank/DDBJ whole genome shotgun (WGS) entry which is preliminary data.</text>
</comment>
<dbReference type="EMBL" id="QZEV01000140">
    <property type="protein sequence ID" value="RJK97320.1"/>
    <property type="molecule type" value="Genomic_DNA"/>
</dbReference>
<evidence type="ECO:0000313" key="2">
    <source>
        <dbReference type="EMBL" id="RJK97320.1"/>
    </source>
</evidence>
<evidence type="ECO:0000313" key="3">
    <source>
        <dbReference type="Proteomes" id="UP000285530"/>
    </source>
</evidence>
<keyword evidence="2" id="KW-0378">Hydrolase</keyword>
<name>A0A418ZQR5_9RHOB</name>
<dbReference type="RefSeq" id="WP_119887658.1">
    <property type="nucleotide sequence ID" value="NZ_CP067169.1"/>
</dbReference>
<dbReference type="Gene3D" id="3.40.50.1820">
    <property type="entry name" value="alpha/beta hydrolase"/>
    <property type="match status" value="1"/>
</dbReference>
<organism evidence="2 3">
    <name type="scientific">Paracoccus aestuarii</name>
    <dbReference type="NCBI Taxonomy" id="453842"/>
    <lineage>
        <taxon>Bacteria</taxon>
        <taxon>Pseudomonadati</taxon>
        <taxon>Pseudomonadota</taxon>
        <taxon>Alphaproteobacteria</taxon>
        <taxon>Rhodobacterales</taxon>
        <taxon>Paracoccaceae</taxon>
        <taxon>Paracoccus</taxon>
    </lineage>
</organism>
<keyword evidence="3" id="KW-1185">Reference proteome</keyword>
<dbReference type="InterPro" id="IPR000073">
    <property type="entry name" value="AB_hydrolase_1"/>
</dbReference>
<dbReference type="InterPro" id="IPR029058">
    <property type="entry name" value="AB_hydrolase_fold"/>
</dbReference>
<accession>A0A418ZQR5</accession>
<dbReference type="InterPro" id="IPR050266">
    <property type="entry name" value="AB_hydrolase_sf"/>
</dbReference>
<feature type="domain" description="AB hydrolase-1" evidence="1">
    <location>
        <begin position="19"/>
        <end position="248"/>
    </location>
</feature>
<dbReference type="OrthoDB" id="9804723at2"/>
<dbReference type="Pfam" id="PF12697">
    <property type="entry name" value="Abhydrolase_6"/>
    <property type="match status" value="1"/>
</dbReference>
<evidence type="ECO:0000259" key="1">
    <source>
        <dbReference type="Pfam" id="PF12697"/>
    </source>
</evidence>
<protein>
    <submittedName>
        <fullName evidence="2">Alpha/beta fold hydrolase</fullName>
    </submittedName>
</protein>
<sequence>MTGVNIRHWPGDADGPALALHCMMGSAASWGPVAEALAGRVDLRAFDMPGHGRSGDWMPGAQDPDYHTAVTRMAAAMIDRPLDLIGHSFGATVALRIAVAAPDAIRSLTLIEPVLFAAAPSADQDRLDAALGDLLADDRDAEAAALFLRAWNGQDLAALPAPIQAQLTRQIRLVSLTAPALREDSGRILREGGLESLDAPVLLIRGADSPPVIEAIGDALAHRLNDVGRAVVPGAGHMLPLTHPAQVAGLIGANLDRA</sequence>
<dbReference type="Proteomes" id="UP000285530">
    <property type="component" value="Unassembled WGS sequence"/>
</dbReference>